<feature type="region of interest" description="Disordered" evidence="1">
    <location>
        <begin position="52"/>
        <end position="80"/>
    </location>
</feature>
<reference evidence="3 4" key="2">
    <citation type="submission" date="2018-04" db="EMBL/GenBank/DDBJ databases">
        <title>OglaRS2 (Oryza glaberrima Reference Sequence Version 2).</title>
        <authorList>
            <person name="Zhang J."/>
            <person name="Kudrna D."/>
            <person name="Lee S."/>
            <person name="Talag J."/>
            <person name="Rajasekar S."/>
            <person name="Wing R.A."/>
        </authorList>
    </citation>
    <scope>NUCLEOTIDE SEQUENCE [LARGE SCALE GENOMIC DNA]</scope>
    <source>
        <strain evidence="3 4">cv. IRGC 96717</strain>
    </source>
</reference>
<keyword evidence="2" id="KW-0472">Membrane</keyword>
<evidence type="ECO:0000313" key="3">
    <source>
        <dbReference type="EnsemblPlants" id="ORGLA06G0016000.1"/>
    </source>
</evidence>
<keyword evidence="2" id="KW-0812">Transmembrane</keyword>
<dbReference type="AlphaFoldDB" id="I1PZ48"/>
<dbReference type="Gramene" id="ORGLA06G0016000.1">
    <property type="protein sequence ID" value="ORGLA06G0016000.1"/>
    <property type="gene ID" value="ORGLA06G0016000"/>
</dbReference>
<feature type="compositionally biased region" description="Acidic residues" evidence="1">
    <location>
        <begin position="71"/>
        <end position="80"/>
    </location>
</feature>
<keyword evidence="2" id="KW-1133">Transmembrane helix</keyword>
<dbReference type="EnsemblPlants" id="ORGLA06G0016000.1">
    <property type="protein sequence ID" value="ORGLA06G0016000.1"/>
    <property type="gene ID" value="ORGLA06G0016000"/>
</dbReference>
<evidence type="ECO:0000313" key="4">
    <source>
        <dbReference type="Proteomes" id="UP000007306"/>
    </source>
</evidence>
<protein>
    <submittedName>
        <fullName evidence="3">Uncharacterized protein</fullName>
    </submittedName>
</protein>
<proteinExistence type="predicted"/>
<evidence type="ECO:0000256" key="1">
    <source>
        <dbReference type="SAM" id="MobiDB-lite"/>
    </source>
</evidence>
<keyword evidence="4" id="KW-1185">Reference proteome</keyword>
<dbReference type="Proteomes" id="UP000007306">
    <property type="component" value="Chromosome 6"/>
</dbReference>
<accession>I1PZ48</accession>
<dbReference type="HOGENOM" id="CLU_2593726_0_0_1"/>
<name>I1PZ48_ORYGL</name>
<sequence length="80" mass="8392">MAAALPPPPPTSLFPQWLLLLLDLPAHAVVVTLLVRQGREGAAAGRLDAFATASAASPPPTPLARAGDWRVEEEERGGEE</sequence>
<feature type="transmembrane region" description="Helical" evidence="2">
    <location>
        <begin position="14"/>
        <end position="35"/>
    </location>
</feature>
<reference evidence="3" key="1">
    <citation type="submission" date="2015-06" db="UniProtKB">
        <authorList>
            <consortium name="EnsemblPlants"/>
        </authorList>
    </citation>
    <scope>IDENTIFICATION</scope>
</reference>
<organism evidence="3 4">
    <name type="scientific">Oryza glaberrima</name>
    <name type="common">African rice</name>
    <dbReference type="NCBI Taxonomy" id="4538"/>
    <lineage>
        <taxon>Eukaryota</taxon>
        <taxon>Viridiplantae</taxon>
        <taxon>Streptophyta</taxon>
        <taxon>Embryophyta</taxon>
        <taxon>Tracheophyta</taxon>
        <taxon>Spermatophyta</taxon>
        <taxon>Magnoliopsida</taxon>
        <taxon>Liliopsida</taxon>
        <taxon>Poales</taxon>
        <taxon>Poaceae</taxon>
        <taxon>BOP clade</taxon>
        <taxon>Oryzoideae</taxon>
        <taxon>Oryzeae</taxon>
        <taxon>Oryzinae</taxon>
        <taxon>Oryza</taxon>
    </lineage>
</organism>
<evidence type="ECO:0000256" key="2">
    <source>
        <dbReference type="SAM" id="Phobius"/>
    </source>
</evidence>